<evidence type="ECO:0000256" key="3">
    <source>
        <dbReference type="ARBA" id="ARBA00004906"/>
    </source>
</evidence>
<gene>
    <name evidence="16" type="ORF">KK1_009954</name>
</gene>
<dbReference type="Pfam" id="PF13639">
    <property type="entry name" value="zf-RING_2"/>
    <property type="match status" value="1"/>
</dbReference>
<dbReference type="PANTHER" id="PTHR46913">
    <property type="entry name" value="RING-H2 FINGER PROTEIN ATL16"/>
    <property type="match status" value="1"/>
</dbReference>
<keyword evidence="17" id="KW-1185">Reference proteome</keyword>
<keyword evidence="10" id="KW-0862">Zinc</keyword>
<evidence type="ECO:0000313" key="16">
    <source>
        <dbReference type="EMBL" id="KYP70725.1"/>
    </source>
</evidence>
<name>A0A151TUK5_CAJCA</name>
<keyword evidence="11" id="KW-1133">Transmembrane helix</keyword>
<feature type="domain" description="RING-type" evidence="15">
    <location>
        <begin position="34"/>
        <end position="76"/>
    </location>
</feature>
<dbReference type="InterPro" id="IPR001841">
    <property type="entry name" value="Znf_RING"/>
</dbReference>
<dbReference type="OMA" id="SHECIDI"/>
<keyword evidence="5" id="KW-0808">Transferase</keyword>
<dbReference type="InterPro" id="IPR044600">
    <property type="entry name" value="ATL1/ATL16-like"/>
</dbReference>
<dbReference type="PANTHER" id="PTHR46913:SF8">
    <property type="entry name" value="RING-TYPE E3 UBIQUITIN TRANSFERASE"/>
    <property type="match status" value="1"/>
</dbReference>
<dbReference type="PROSITE" id="PS50089">
    <property type="entry name" value="ZF_RING_2"/>
    <property type="match status" value="1"/>
</dbReference>
<evidence type="ECO:0000256" key="4">
    <source>
        <dbReference type="ARBA" id="ARBA00012483"/>
    </source>
</evidence>
<keyword evidence="6" id="KW-0812">Transmembrane</keyword>
<reference evidence="16 17" key="1">
    <citation type="journal article" date="2012" name="Nat. Biotechnol.">
        <title>Draft genome sequence of pigeonpea (Cajanus cajan), an orphan legume crop of resource-poor farmers.</title>
        <authorList>
            <person name="Varshney R.K."/>
            <person name="Chen W."/>
            <person name="Li Y."/>
            <person name="Bharti A.K."/>
            <person name="Saxena R.K."/>
            <person name="Schlueter J.A."/>
            <person name="Donoghue M.T."/>
            <person name="Azam S."/>
            <person name="Fan G."/>
            <person name="Whaley A.M."/>
            <person name="Farmer A.D."/>
            <person name="Sheridan J."/>
            <person name="Iwata A."/>
            <person name="Tuteja R."/>
            <person name="Penmetsa R.V."/>
            <person name="Wu W."/>
            <person name="Upadhyaya H.D."/>
            <person name="Yang S.P."/>
            <person name="Shah T."/>
            <person name="Saxena K.B."/>
            <person name="Michael T."/>
            <person name="McCombie W.R."/>
            <person name="Yang B."/>
            <person name="Zhang G."/>
            <person name="Yang H."/>
            <person name="Wang J."/>
            <person name="Spillane C."/>
            <person name="Cook D.R."/>
            <person name="May G.D."/>
            <person name="Xu X."/>
            <person name="Jackson S.A."/>
        </authorList>
    </citation>
    <scope>NUCLEOTIDE SEQUENCE [LARGE SCALE GENOMIC DNA]</scope>
    <source>
        <strain evidence="17">cv. Asha</strain>
    </source>
</reference>
<dbReference type="Gramene" id="C.cajan_09680.t">
    <property type="protein sequence ID" value="C.cajan_09680.t.cds1"/>
    <property type="gene ID" value="C.cajan_09680"/>
</dbReference>
<keyword evidence="8 14" id="KW-0863">Zinc-finger</keyword>
<evidence type="ECO:0000256" key="1">
    <source>
        <dbReference type="ARBA" id="ARBA00000900"/>
    </source>
</evidence>
<evidence type="ECO:0000256" key="11">
    <source>
        <dbReference type="ARBA" id="ARBA00022989"/>
    </source>
</evidence>
<evidence type="ECO:0000256" key="2">
    <source>
        <dbReference type="ARBA" id="ARBA00004167"/>
    </source>
</evidence>
<organism evidence="16 17">
    <name type="scientific">Cajanus cajan</name>
    <name type="common">Pigeon pea</name>
    <name type="synonym">Cajanus indicus</name>
    <dbReference type="NCBI Taxonomy" id="3821"/>
    <lineage>
        <taxon>Eukaryota</taxon>
        <taxon>Viridiplantae</taxon>
        <taxon>Streptophyta</taxon>
        <taxon>Embryophyta</taxon>
        <taxon>Tracheophyta</taxon>
        <taxon>Spermatophyta</taxon>
        <taxon>Magnoliopsida</taxon>
        <taxon>eudicotyledons</taxon>
        <taxon>Gunneridae</taxon>
        <taxon>Pentapetalae</taxon>
        <taxon>rosids</taxon>
        <taxon>fabids</taxon>
        <taxon>Fabales</taxon>
        <taxon>Fabaceae</taxon>
        <taxon>Papilionoideae</taxon>
        <taxon>50 kb inversion clade</taxon>
        <taxon>NPAAA clade</taxon>
        <taxon>indigoferoid/millettioid clade</taxon>
        <taxon>Phaseoleae</taxon>
        <taxon>Cajanus</taxon>
    </lineage>
</organism>
<dbReference type="Gene3D" id="3.30.40.10">
    <property type="entry name" value="Zinc/RING finger domain, C3HC4 (zinc finger)"/>
    <property type="match status" value="1"/>
</dbReference>
<evidence type="ECO:0000256" key="5">
    <source>
        <dbReference type="ARBA" id="ARBA00022679"/>
    </source>
</evidence>
<dbReference type="EMBL" id="CM003605">
    <property type="protein sequence ID" value="KYP70725.1"/>
    <property type="molecule type" value="Genomic_DNA"/>
</dbReference>
<evidence type="ECO:0000313" key="17">
    <source>
        <dbReference type="Proteomes" id="UP000075243"/>
    </source>
</evidence>
<keyword evidence="12" id="KW-0472">Membrane</keyword>
<dbReference type="AlphaFoldDB" id="A0A151TUK5"/>
<evidence type="ECO:0000256" key="10">
    <source>
        <dbReference type="ARBA" id="ARBA00022833"/>
    </source>
</evidence>
<dbReference type="EC" id="2.3.2.27" evidence="4"/>
<protein>
    <recommendedName>
        <fullName evidence="4">RING-type E3 ubiquitin transferase</fullName>
        <ecNumber evidence="4">2.3.2.27</ecNumber>
    </recommendedName>
</protein>
<comment type="catalytic activity">
    <reaction evidence="1">
        <text>S-ubiquitinyl-[E2 ubiquitin-conjugating enzyme]-L-cysteine + [acceptor protein]-L-lysine = [E2 ubiquitin-conjugating enzyme]-L-cysteine + N(6)-ubiquitinyl-[acceptor protein]-L-lysine.</text>
        <dbReference type="EC" id="2.3.2.27"/>
    </reaction>
</comment>
<dbReference type="GO" id="GO:0016567">
    <property type="term" value="P:protein ubiquitination"/>
    <property type="evidence" value="ECO:0007669"/>
    <property type="project" value="InterPro"/>
</dbReference>
<evidence type="ECO:0000256" key="7">
    <source>
        <dbReference type="ARBA" id="ARBA00022723"/>
    </source>
</evidence>
<comment type="subcellular location">
    <subcellularLocation>
        <location evidence="2">Membrane</location>
        <topology evidence="2">Single-pass membrane protein</topology>
    </subcellularLocation>
</comment>
<evidence type="ECO:0000256" key="6">
    <source>
        <dbReference type="ARBA" id="ARBA00022692"/>
    </source>
</evidence>
<comment type="similarity">
    <text evidence="13">Belongs to the RING-type zinc finger family. ATL subfamily.</text>
</comment>
<dbReference type="Proteomes" id="UP000075243">
    <property type="component" value="Chromosome 3"/>
</dbReference>
<proteinExistence type="inferred from homology"/>
<comment type="pathway">
    <text evidence="3">Protein modification; protein ubiquitination.</text>
</comment>
<evidence type="ECO:0000259" key="15">
    <source>
        <dbReference type="PROSITE" id="PS50089"/>
    </source>
</evidence>
<dbReference type="SMART" id="SM00184">
    <property type="entry name" value="RING"/>
    <property type="match status" value="1"/>
</dbReference>
<dbReference type="InterPro" id="IPR013083">
    <property type="entry name" value="Znf_RING/FYVE/PHD"/>
</dbReference>
<dbReference type="GO" id="GO:0061630">
    <property type="term" value="F:ubiquitin protein ligase activity"/>
    <property type="evidence" value="ECO:0007669"/>
    <property type="project" value="UniProtKB-EC"/>
</dbReference>
<dbReference type="SUPFAM" id="SSF57850">
    <property type="entry name" value="RING/U-box"/>
    <property type="match status" value="1"/>
</dbReference>
<dbReference type="GO" id="GO:0008270">
    <property type="term" value="F:zinc ion binding"/>
    <property type="evidence" value="ECO:0007669"/>
    <property type="project" value="UniProtKB-KW"/>
</dbReference>
<accession>A0A151TUK5</accession>
<evidence type="ECO:0000256" key="8">
    <source>
        <dbReference type="ARBA" id="ARBA00022771"/>
    </source>
</evidence>
<evidence type="ECO:0000256" key="12">
    <source>
        <dbReference type="ARBA" id="ARBA00023136"/>
    </source>
</evidence>
<keyword evidence="7" id="KW-0479">Metal-binding</keyword>
<dbReference type="FunFam" id="3.30.40.10:FF:000187">
    <property type="entry name" value="E3 ubiquitin-protein ligase ATL6"/>
    <property type="match status" value="1"/>
</dbReference>
<evidence type="ECO:0000256" key="9">
    <source>
        <dbReference type="ARBA" id="ARBA00022786"/>
    </source>
</evidence>
<sequence length="205" mass="23465">MWNHGLDESSIREIPTFQFTKGEVENINQSVCGCVVCLNEFQEHDMLKVLPKCKHAFHLHCIDVWLQTNAKCPLCRSTIVSGNKHCPQDHVIAAPSSSPQDSQLLSCMDSNEDFVVIELGGEHGTTLPRMHQEKSGSRERIGERRSHYTRKCHHSSIMGDECIDVRKKDEQFSVQPIRRSFSMDSANDRQVYLDFQSIIHQNNRS</sequence>
<keyword evidence="9" id="KW-0833">Ubl conjugation pathway</keyword>
<dbReference type="GO" id="GO:0016020">
    <property type="term" value="C:membrane"/>
    <property type="evidence" value="ECO:0007669"/>
    <property type="project" value="UniProtKB-SubCell"/>
</dbReference>
<evidence type="ECO:0000256" key="13">
    <source>
        <dbReference type="ARBA" id="ARBA00024209"/>
    </source>
</evidence>
<evidence type="ECO:0000256" key="14">
    <source>
        <dbReference type="PROSITE-ProRule" id="PRU00175"/>
    </source>
</evidence>